<evidence type="ECO:0000256" key="1">
    <source>
        <dbReference type="SAM" id="MobiDB-lite"/>
    </source>
</evidence>
<sequence>MHSLIKLKSQEQKLALPEPALIKEKACYIDDDCDHRERQRISRLTFSRVDSAKHGPVSHTTTDYLARCKIGFTWTENMVTNLGEVPPPFQEEDCKNNEEGNNVDVDRDGNKPTSRDGASSSDNVEALAVRQYDER</sequence>
<proteinExistence type="predicted"/>
<dbReference type="AlphaFoldDB" id="A0A8X7P935"/>
<organism evidence="2 3">
    <name type="scientific">Brassica carinata</name>
    <name type="common">Ethiopian mustard</name>
    <name type="synonym">Abyssinian cabbage</name>
    <dbReference type="NCBI Taxonomy" id="52824"/>
    <lineage>
        <taxon>Eukaryota</taxon>
        <taxon>Viridiplantae</taxon>
        <taxon>Streptophyta</taxon>
        <taxon>Embryophyta</taxon>
        <taxon>Tracheophyta</taxon>
        <taxon>Spermatophyta</taxon>
        <taxon>Magnoliopsida</taxon>
        <taxon>eudicotyledons</taxon>
        <taxon>Gunneridae</taxon>
        <taxon>Pentapetalae</taxon>
        <taxon>rosids</taxon>
        <taxon>malvids</taxon>
        <taxon>Brassicales</taxon>
        <taxon>Brassicaceae</taxon>
        <taxon>Brassiceae</taxon>
        <taxon>Brassica</taxon>
    </lineage>
</organism>
<protein>
    <submittedName>
        <fullName evidence="2">Uncharacterized protein</fullName>
    </submittedName>
</protein>
<accession>A0A8X7P935</accession>
<dbReference type="Proteomes" id="UP000886595">
    <property type="component" value="Unassembled WGS sequence"/>
</dbReference>
<reference evidence="2 3" key="1">
    <citation type="submission" date="2020-02" db="EMBL/GenBank/DDBJ databases">
        <authorList>
            <person name="Ma Q."/>
            <person name="Huang Y."/>
            <person name="Song X."/>
            <person name="Pei D."/>
        </authorList>
    </citation>
    <scope>NUCLEOTIDE SEQUENCE [LARGE SCALE GENOMIC DNA]</scope>
    <source>
        <strain evidence="2">Sxm20200214</strain>
        <tissue evidence="2">Leaf</tissue>
    </source>
</reference>
<feature type="region of interest" description="Disordered" evidence="1">
    <location>
        <begin position="83"/>
        <end position="135"/>
    </location>
</feature>
<dbReference type="EMBL" id="JAAMPC010000017">
    <property type="protein sequence ID" value="KAG2246528.1"/>
    <property type="molecule type" value="Genomic_DNA"/>
</dbReference>
<feature type="compositionally biased region" description="Basic and acidic residues" evidence="1">
    <location>
        <begin position="92"/>
        <end position="114"/>
    </location>
</feature>
<comment type="caution">
    <text evidence="2">The sequence shown here is derived from an EMBL/GenBank/DDBJ whole genome shotgun (WGS) entry which is preliminary data.</text>
</comment>
<dbReference type="OrthoDB" id="10587037at2759"/>
<name>A0A8X7P935_BRACI</name>
<evidence type="ECO:0000313" key="2">
    <source>
        <dbReference type="EMBL" id="KAG2246528.1"/>
    </source>
</evidence>
<evidence type="ECO:0000313" key="3">
    <source>
        <dbReference type="Proteomes" id="UP000886595"/>
    </source>
</evidence>
<gene>
    <name evidence="2" type="ORF">Bca52824_086156</name>
</gene>
<keyword evidence="3" id="KW-1185">Reference proteome</keyword>